<evidence type="ECO:0000256" key="3">
    <source>
        <dbReference type="ARBA" id="ARBA00022884"/>
    </source>
</evidence>
<dbReference type="OrthoDB" id="8644at2157"/>
<dbReference type="Gene3D" id="3.30.420.100">
    <property type="match status" value="1"/>
</dbReference>
<dbReference type="Proteomes" id="UP000292580">
    <property type="component" value="Unassembled WGS sequence"/>
</dbReference>
<dbReference type="EMBL" id="PGCL01000001">
    <property type="protein sequence ID" value="TAJ45255.1"/>
    <property type="molecule type" value="Genomic_DNA"/>
</dbReference>
<keyword evidence="4 6" id="KW-0689">Ribosomal protein</keyword>
<keyword evidence="3 6" id="KW-0694">RNA-binding</keyword>
<sequence length="175" mass="19024">MATGARYFVPFRRRKEGRTDYYARMKLLLSGTPRMVVRKTNRQIICQLVVPGEQGDETLISAYSAELKALGYEGSTSSTPAAYLTGMLFATKALEAGYDEAVLDIGLARAQRGARVFAALKGAVEAGLEIPFGEEILPDDERTSGAVIAEYAPEKAGNLVENVEKVAQAIMKEQE</sequence>
<keyword evidence="8" id="KW-1185">Reference proteome</keyword>
<dbReference type="GO" id="GO:0006412">
    <property type="term" value="P:translation"/>
    <property type="evidence" value="ECO:0007669"/>
    <property type="project" value="UniProtKB-UniRule"/>
</dbReference>
<dbReference type="GO" id="GO:0003735">
    <property type="term" value="F:structural constituent of ribosome"/>
    <property type="evidence" value="ECO:0007669"/>
    <property type="project" value="InterPro"/>
</dbReference>
<dbReference type="InterPro" id="IPR057268">
    <property type="entry name" value="Ribosomal_L18"/>
</dbReference>
<evidence type="ECO:0000256" key="4">
    <source>
        <dbReference type="ARBA" id="ARBA00022980"/>
    </source>
</evidence>
<evidence type="ECO:0000256" key="2">
    <source>
        <dbReference type="ARBA" id="ARBA00022730"/>
    </source>
</evidence>
<reference evidence="7 8" key="1">
    <citation type="submission" date="2017-11" db="EMBL/GenBank/DDBJ databases">
        <title>Isolation and Characterization of Methanofollis Species from Methane Seep Offshore SW Taiwan.</title>
        <authorList>
            <person name="Teng N.-H."/>
            <person name="Lai M.-C."/>
            <person name="Chen S.-C."/>
        </authorList>
    </citation>
    <scope>NUCLEOTIDE SEQUENCE [LARGE SCALE GENOMIC DNA]</scope>
    <source>
        <strain evidence="7 8">FWC-SCC2</strain>
    </source>
</reference>
<comment type="subunit">
    <text evidence="6">Part of the 50S ribosomal subunit. Contacts the 5S and 23S rRNAs.</text>
</comment>
<evidence type="ECO:0000313" key="8">
    <source>
        <dbReference type="Proteomes" id="UP000292580"/>
    </source>
</evidence>
<proteinExistence type="inferred from homology"/>
<dbReference type="AlphaFoldDB" id="A0A483CQ47"/>
<dbReference type="GO" id="GO:0022625">
    <property type="term" value="C:cytosolic large ribosomal subunit"/>
    <property type="evidence" value="ECO:0007669"/>
    <property type="project" value="TreeGrafter"/>
</dbReference>
<evidence type="ECO:0000256" key="5">
    <source>
        <dbReference type="ARBA" id="ARBA00023274"/>
    </source>
</evidence>
<dbReference type="InterPro" id="IPR057267">
    <property type="entry name" value="Rbsml_uL18_arch"/>
</dbReference>
<dbReference type="Pfam" id="PF17144">
    <property type="entry name" value="Ribosomal_L5e"/>
    <property type="match status" value="2"/>
</dbReference>
<protein>
    <recommendedName>
        <fullName evidence="6">Large ribosomal subunit protein uL18</fullName>
    </recommendedName>
</protein>
<evidence type="ECO:0000256" key="6">
    <source>
        <dbReference type="HAMAP-Rule" id="MF_01337"/>
    </source>
</evidence>
<comment type="function">
    <text evidence="6">This is one of the proteins that bind and probably mediate the attachment of the 5S RNA into the large ribosomal subunit, where it forms part of the central protuberance.</text>
</comment>
<comment type="similarity">
    <text evidence="1 6">Belongs to the universal ribosomal protein uL18 family.</text>
</comment>
<dbReference type="SUPFAM" id="SSF53137">
    <property type="entry name" value="Translational machinery components"/>
    <property type="match status" value="1"/>
</dbReference>
<dbReference type="PANTHER" id="PTHR23410:SF12">
    <property type="entry name" value="LARGE RIBOSOMAL SUBUNIT PROTEIN UL18"/>
    <property type="match status" value="1"/>
</dbReference>
<evidence type="ECO:0000313" key="7">
    <source>
        <dbReference type="EMBL" id="TAJ45255.1"/>
    </source>
</evidence>
<dbReference type="GO" id="GO:0000027">
    <property type="term" value="P:ribosomal large subunit assembly"/>
    <property type="evidence" value="ECO:0007669"/>
    <property type="project" value="TreeGrafter"/>
</dbReference>
<name>A0A483CQ47_9EURY</name>
<dbReference type="PANTHER" id="PTHR23410">
    <property type="entry name" value="RIBOSOMAL PROTEIN L5-RELATED"/>
    <property type="match status" value="1"/>
</dbReference>
<accession>A0A483CQ47</accession>
<dbReference type="HAMAP" id="MF_01337_A">
    <property type="entry name" value="Ribosomal_uL18_A"/>
    <property type="match status" value="1"/>
</dbReference>
<dbReference type="GO" id="GO:0008097">
    <property type="term" value="F:5S rRNA binding"/>
    <property type="evidence" value="ECO:0007669"/>
    <property type="project" value="InterPro"/>
</dbReference>
<dbReference type="RefSeq" id="WP_130645599.1">
    <property type="nucleotide sequence ID" value="NZ_PGCL01000001.1"/>
</dbReference>
<comment type="caution">
    <text evidence="7">The sequence shown here is derived from an EMBL/GenBank/DDBJ whole genome shotgun (WGS) entry which is preliminary data.</text>
</comment>
<keyword evidence="2 6" id="KW-0699">rRNA-binding</keyword>
<keyword evidence="5 6" id="KW-0687">Ribonucleoprotein</keyword>
<dbReference type="NCBIfam" id="NF006342">
    <property type="entry name" value="PRK08569.1"/>
    <property type="match status" value="1"/>
</dbReference>
<dbReference type="InterPro" id="IPR005485">
    <property type="entry name" value="Rbsml_uL18_euk_arch"/>
</dbReference>
<organism evidence="7 8">
    <name type="scientific">Methanofollis fontis</name>
    <dbReference type="NCBI Taxonomy" id="2052832"/>
    <lineage>
        <taxon>Archaea</taxon>
        <taxon>Methanobacteriati</taxon>
        <taxon>Methanobacteriota</taxon>
        <taxon>Stenosarchaea group</taxon>
        <taxon>Methanomicrobia</taxon>
        <taxon>Methanomicrobiales</taxon>
        <taxon>Methanomicrobiaceae</taxon>
        <taxon>Methanofollis</taxon>
    </lineage>
</organism>
<gene>
    <name evidence="6" type="primary">rpl18</name>
    <name evidence="7" type="ORF">CUJ86_00440</name>
</gene>
<evidence type="ECO:0000256" key="1">
    <source>
        <dbReference type="ARBA" id="ARBA00007116"/>
    </source>
</evidence>
<dbReference type="CDD" id="cd00432">
    <property type="entry name" value="Ribosomal_L18_L5e"/>
    <property type="match status" value="1"/>
</dbReference>